<sequence length="418" mass="47157">MQYRKMKKTGDELSALGFGCMRLPEKSGKIDEERAIAQIRFAVDNGVNYLDTAFQYHMGASEPLLGKALADGYREKVKVATKLPHWIVRTREDMDKILDVQLSNLKTDHIDYYLIHNVAGSSWKKLCELGIIDFLDKAKADGRIINAGFSSHCSKDEFINIVDGYDWAFCQIQYNFLDIKNQAGTEGLKYAASKGLGVIIMEPLRGGMLAKNIPSAVQSVWNEAGIKKTPAEWALRWIWDHPEVTVVLSGMNEEEHIRENIRIAGEAYPNSLTPEELGLVKKVEDTYRKLMKVGCTGCRYCMPCPAGVNIPVCFEMYNNKYLMDGAEKRGMLSMGNPDFIYLMQAGGILEGKKPAYASQCKNCGKCVKACPQHLPIPQYLNDVSKEFEKPTLKLLTKIIKPFMALERWRTMRRAGKKT</sequence>
<dbReference type="GO" id="GO:0016491">
    <property type="term" value="F:oxidoreductase activity"/>
    <property type="evidence" value="ECO:0007669"/>
    <property type="project" value="UniProtKB-ARBA"/>
</dbReference>
<evidence type="ECO:0000313" key="2">
    <source>
        <dbReference type="EMBL" id="MCD1293647.1"/>
    </source>
</evidence>
<dbReference type="AlphaFoldDB" id="A0AAP2RAV9"/>
<dbReference type="InterPro" id="IPR023210">
    <property type="entry name" value="NADP_OxRdtase_dom"/>
</dbReference>
<feature type="domain" description="4Fe-4S ferredoxin-type" evidence="1">
    <location>
        <begin position="351"/>
        <end position="379"/>
    </location>
</feature>
<accession>A0AAP2RAV9</accession>
<keyword evidence="3" id="KW-1185">Reference proteome</keyword>
<reference evidence="2 3" key="1">
    <citation type="submission" date="2017-11" db="EMBL/GenBank/DDBJ databases">
        <title>Isolation and Characterization of Family Methanocellaceae Species from Potential Methane Hydrate Area Offshore Southwestern Taiwan.</title>
        <authorList>
            <person name="Zhang W.-L."/>
            <person name="Chen W.-C."/>
            <person name="Lai M.-C."/>
            <person name="Chen S.-C."/>
        </authorList>
    </citation>
    <scope>NUCLEOTIDE SEQUENCE [LARGE SCALE GENOMIC DNA]</scope>
    <source>
        <strain evidence="2 3">CWC-04</strain>
    </source>
</reference>
<proteinExistence type="predicted"/>
<dbReference type="Pfam" id="PF13187">
    <property type="entry name" value="Fer4_9"/>
    <property type="match status" value="1"/>
</dbReference>
<dbReference type="InterPro" id="IPR036812">
    <property type="entry name" value="NAD(P)_OxRdtase_dom_sf"/>
</dbReference>
<dbReference type="PANTHER" id="PTHR43312:SF2">
    <property type="entry name" value="OXIDOREDUCTASE"/>
    <property type="match status" value="1"/>
</dbReference>
<evidence type="ECO:0000313" key="3">
    <source>
        <dbReference type="Proteomes" id="UP001320159"/>
    </source>
</evidence>
<dbReference type="Gene3D" id="3.20.20.100">
    <property type="entry name" value="NADP-dependent oxidoreductase domain"/>
    <property type="match status" value="1"/>
</dbReference>
<dbReference type="RefSeq" id="WP_230739736.1">
    <property type="nucleotide sequence ID" value="NZ_PGCK01000001.1"/>
</dbReference>
<protein>
    <submittedName>
        <fullName evidence="2">Aldo/keto reductase</fullName>
    </submittedName>
</protein>
<name>A0AAP2RAV9_9EURY</name>
<evidence type="ECO:0000259" key="1">
    <source>
        <dbReference type="PROSITE" id="PS51379"/>
    </source>
</evidence>
<dbReference type="SUPFAM" id="SSF51430">
    <property type="entry name" value="NAD(P)-linked oxidoreductase"/>
    <property type="match status" value="1"/>
</dbReference>
<dbReference type="CDD" id="cd19096">
    <property type="entry name" value="AKR_Fe-S_oxidoreductase"/>
    <property type="match status" value="1"/>
</dbReference>
<dbReference type="PROSITE" id="PS51379">
    <property type="entry name" value="4FE4S_FER_2"/>
    <property type="match status" value="1"/>
</dbReference>
<dbReference type="SUPFAM" id="SSF46548">
    <property type="entry name" value="alpha-helical ferredoxin"/>
    <property type="match status" value="1"/>
</dbReference>
<organism evidence="2 3">
    <name type="scientific">Methanooceanicella nereidis</name>
    <dbReference type="NCBI Taxonomy" id="2052831"/>
    <lineage>
        <taxon>Archaea</taxon>
        <taxon>Methanobacteriati</taxon>
        <taxon>Methanobacteriota</taxon>
        <taxon>Stenosarchaea group</taxon>
        <taxon>Methanomicrobia</taxon>
        <taxon>Methanocellales</taxon>
        <taxon>Methanocellaceae</taxon>
        <taxon>Methanooceanicella</taxon>
    </lineage>
</organism>
<dbReference type="InterPro" id="IPR053135">
    <property type="entry name" value="AKR2_Oxidoreductase"/>
</dbReference>
<dbReference type="PANTHER" id="PTHR43312">
    <property type="entry name" value="D-THREO-ALDOSE 1-DEHYDROGENASE"/>
    <property type="match status" value="1"/>
</dbReference>
<dbReference type="InterPro" id="IPR017896">
    <property type="entry name" value="4Fe4S_Fe-S-bd"/>
</dbReference>
<dbReference type="InterPro" id="IPR017900">
    <property type="entry name" value="4Fe4S_Fe_S_CS"/>
</dbReference>
<dbReference type="Pfam" id="PF00248">
    <property type="entry name" value="Aldo_ket_red"/>
    <property type="match status" value="1"/>
</dbReference>
<dbReference type="EMBL" id="PGCK01000001">
    <property type="protein sequence ID" value="MCD1293647.1"/>
    <property type="molecule type" value="Genomic_DNA"/>
</dbReference>
<dbReference type="PROSITE" id="PS00198">
    <property type="entry name" value="4FE4S_FER_1"/>
    <property type="match status" value="1"/>
</dbReference>
<dbReference type="Proteomes" id="UP001320159">
    <property type="component" value="Unassembled WGS sequence"/>
</dbReference>
<gene>
    <name evidence="2" type="ORF">CUJ83_01390</name>
</gene>
<comment type="caution">
    <text evidence="2">The sequence shown here is derived from an EMBL/GenBank/DDBJ whole genome shotgun (WGS) entry which is preliminary data.</text>
</comment>